<evidence type="ECO:0000256" key="1">
    <source>
        <dbReference type="ARBA" id="ARBA00008779"/>
    </source>
</evidence>
<dbReference type="Pfam" id="PF00884">
    <property type="entry name" value="Sulfatase"/>
    <property type="match status" value="1"/>
</dbReference>
<protein>
    <submittedName>
        <fullName evidence="7">Sulfatase-like hydrolase/transferase</fullName>
    </submittedName>
</protein>
<evidence type="ECO:0000256" key="3">
    <source>
        <dbReference type="ARBA" id="ARBA00022801"/>
    </source>
</evidence>
<gene>
    <name evidence="7" type="ORF">ACFSQZ_01300</name>
</gene>
<keyword evidence="3" id="KW-0378">Hydrolase</keyword>
<dbReference type="SUPFAM" id="SSF53649">
    <property type="entry name" value="Alkaline phosphatase-like"/>
    <property type="match status" value="1"/>
</dbReference>
<evidence type="ECO:0000256" key="4">
    <source>
        <dbReference type="ARBA" id="ARBA00022837"/>
    </source>
</evidence>
<keyword evidence="8" id="KW-1185">Reference proteome</keyword>
<dbReference type="Proteomes" id="UP001597297">
    <property type="component" value="Unassembled WGS sequence"/>
</dbReference>
<dbReference type="CDD" id="cd16143">
    <property type="entry name" value="ARS_like"/>
    <property type="match status" value="1"/>
</dbReference>
<reference evidence="8" key="1">
    <citation type="journal article" date="2019" name="Int. J. Syst. Evol. Microbiol.">
        <title>The Global Catalogue of Microorganisms (GCM) 10K type strain sequencing project: providing services to taxonomists for standard genome sequencing and annotation.</title>
        <authorList>
            <consortium name="The Broad Institute Genomics Platform"/>
            <consortium name="The Broad Institute Genome Sequencing Center for Infectious Disease"/>
            <person name="Wu L."/>
            <person name="Ma J."/>
        </authorList>
    </citation>
    <scope>NUCLEOTIDE SEQUENCE [LARGE SCALE GENOMIC DNA]</scope>
    <source>
        <strain evidence="8">JCM 16545</strain>
    </source>
</reference>
<evidence type="ECO:0000313" key="8">
    <source>
        <dbReference type="Proteomes" id="UP001597297"/>
    </source>
</evidence>
<dbReference type="Gene3D" id="3.30.1120.10">
    <property type="match status" value="1"/>
</dbReference>
<proteinExistence type="inferred from homology"/>
<dbReference type="RefSeq" id="WP_377095841.1">
    <property type="nucleotide sequence ID" value="NZ_JBHSJM010000001.1"/>
</dbReference>
<feature type="domain" description="Sulfatase N-terminal" evidence="6">
    <location>
        <begin position="26"/>
        <end position="389"/>
    </location>
</feature>
<accession>A0ABW5DY12</accession>
<keyword evidence="5" id="KW-0732">Signal</keyword>
<keyword evidence="2" id="KW-0479">Metal-binding</keyword>
<dbReference type="Gene3D" id="3.40.720.10">
    <property type="entry name" value="Alkaline Phosphatase, subunit A"/>
    <property type="match status" value="1"/>
</dbReference>
<evidence type="ECO:0000313" key="7">
    <source>
        <dbReference type="EMBL" id="MFD2275093.1"/>
    </source>
</evidence>
<dbReference type="EMBL" id="JBHUJC010000001">
    <property type="protein sequence ID" value="MFD2275093.1"/>
    <property type="molecule type" value="Genomic_DNA"/>
</dbReference>
<dbReference type="InterPro" id="IPR050738">
    <property type="entry name" value="Sulfatase"/>
</dbReference>
<dbReference type="PANTHER" id="PTHR42693">
    <property type="entry name" value="ARYLSULFATASE FAMILY MEMBER"/>
    <property type="match status" value="1"/>
</dbReference>
<evidence type="ECO:0000259" key="6">
    <source>
        <dbReference type="Pfam" id="PF00884"/>
    </source>
</evidence>
<evidence type="ECO:0000256" key="2">
    <source>
        <dbReference type="ARBA" id="ARBA00022723"/>
    </source>
</evidence>
<comment type="caution">
    <text evidence="7">The sequence shown here is derived from an EMBL/GenBank/DDBJ whole genome shotgun (WGS) entry which is preliminary data.</text>
</comment>
<dbReference type="InterPro" id="IPR000917">
    <property type="entry name" value="Sulfatase_N"/>
</dbReference>
<dbReference type="InterPro" id="IPR017850">
    <property type="entry name" value="Alkaline_phosphatase_core_sf"/>
</dbReference>
<dbReference type="PROSITE" id="PS00149">
    <property type="entry name" value="SULFATASE_2"/>
    <property type="match status" value="1"/>
</dbReference>
<comment type="similarity">
    <text evidence="1">Belongs to the sulfatase family.</text>
</comment>
<feature type="signal peptide" evidence="5">
    <location>
        <begin position="1"/>
        <end position="20"/>
    </location>
</feature>
<feature type="chain" id="PRO_5047266466" evidence="5">
    <location>
        <begin position="21"/>
        <end position="509"/>
    </location>
</feature>
<dbReference type="PANTHER" id="PTHR42693:SF53">
    <property type="entry name" value="ENDO-4-O-SULFATASE"/>
    <property type="match status" value="1"/>
</dbReference>
<dbReference type="PROSITE" id="PS00523">
    <property type="entry name" value="SULFATASE_1"/>
    <property type="match status" value="1"/>
</dbReference>
<organism evidence="7 8">
    <name type="scientific">Rubritalea spongiae</name>
    <dbReference type="NCBI Taxonomy" id="430797"/>
    <lineage>
        <taxon>Bacteria</taxon>
        <taxon>Pseudomonadati</taxon>
        <taxon>Verrucomicrobiota</taxon>
        <taxon>Verrucomicrobiia</taxon>
        <taxon>Verrucomicrobiales</taxon>
        <taxon>Rubritaleaceae</taxon>
        <taxon>Rubritalea</taxon>
    </lineage>
</organism>
<sequence length="509" mass="56476">MKILSSLIASLLLTPLPGVAAESAKPNVLILYADDMGYGDLAVQNSKSKIPTPHLDKLAGEGMRFTDGHSSSGICTPSRYALLTGRYHWRDFHTIVKALGESVFTPEQLTLPEMLQASGYHTSAIGKWHLGWDWEALRKPDAGPKKVQAKSGNLEVHFSEYDWNKLIPDGPTAHGFDEYFGDNVINFPPYVWIKDDKVTEAPDTQMSTEVWKPLNEGAWECRSGPMITSWDPYDVLPEMTRKAVSFIESRKEAKEPFFLYFAFPSPHAPIVPAEEFEGSSEAGPYGDFVVQTDWSCGQLLDALDRAGIADNTIVIFTADNGAEHYAYPRALKYDHWSSEPFRGAKRDLYEGGHHVPFIVKWPSVIEAGSVSNALISQIDLMATLGAVAGSSIPPGEAADSYNMLPVWKGEKESARPALVHNTNPKSYAIRQGDWVLINAKSGDENKKGRSTAFEEKRGYEAGDKLPVELYNLREDPAQYKNLAKEHPEKVQAMQTLLKEIQKQSASLTK</sequence>
<dbReference type="InterPro" id="IPR024607">
    <property type="entry name" value="Sulfatase_CS"/>
</dbReference>
<evidence type="ECO:0000256" key="5">
    <source>
        <dbReference type="SAM" id="SignalP"/>
    </source>
</evidence>
<name>A0ABW5DY12_9BACT</name>
<keyword evidence="4" id="KW-0106">Calcium</keyword>